<feature type="transmembrane region" description="Helical" evidence="7">
    <location>
        <begin position="21"/>
        <end position="42"/>
    </location>
</feature>
<feature type="domain" description="Cation efflux protein transmembrane" evidence="8">
    <location>
        <begin position="16"/>
        <end position="208"/>
    </location>
</feature>
<dbReference type="PANTHER" id="PTHR43840:SF15">
    <property type="entry name" value="MITOCHONDRIAL METAL TRANSPORTER 1-RELATED"/>
    <property type="match status" value="1"/>
</dbReference>
<dbReference type="GO" id="GO:0016020">
    <property type="term" value="C:membrane"/>
    <property type="evidence" value="ECO:0007669"/>
    <property type="project" value="UniProtKB-SubCell"/>
</dbReference>
<dbReference type="SUPFAM" id="SSF160240">
    <property type="entry name" value="Cation efflux protein cytoplasmic domain-like"/>
    <property type="match status" value="1"/>
</dbReference>
<dbReference type="GO" id="GO:0008324">
    <property type="term" value="F:monoatomic cation transmembrane transporter activity"/>
    <property type="evidence" value="ECO:0007669"/>
    <property type="project" value="InterPro"/>
</dbReference>
<keyword evidence="11" id="KW-1185">Reference proteome</keyword>
<keyword evidence="5 7" id="KW-1133">Transmembrane helix</keyword>
<dbReference type="InterPro" id="IPR050291">
    <property type="entry name" value="CDF_Transporter"/>
</dbReference>
<evidence type="ECO:0000256" key="6">
    <source>
        <dbReference type="ARBA" id="ARBA00023136"/>
    </source>
</evidence>
<protein>
    <submittedName>
        <fullName evidence="10">Cation diffusion facilitator family transporter</fullName>
    </submittedName>
</protein>
<dbReference type="InterPro" id="IPR036837">
    <property type="entry name" value="Cation_efflux_CTD_sf"/>
</dbReference>
<reference evidence="10 11" key="1">
    <citation type="journal article" date="2014" name="Int. J. Syst. Evol. Microbiol.">
        <title>Methanobacterium paludis sp. nov. and a novel strain of Methanobacterium lacus isolated from northern peatlands.</title>
        <authorList>
            <person name="Cadillo-Quiroz H."/>
            <person name="Brauer S.L."/>
            <person name="Goodson N."/>
            <person name="Yavitt J.B."/>
            <person name="Zinder S.H."/>
        </authorList>
    </citation>
    <scope>NUCLEOTIDE SEQUENCE [LARGE SCALE GENOMIC DNA]</scope>
    <source>
        <strain evidence="11">DSM 25820 / JCM 18151 / SWAN1</strain>
    </source>
</reference>
<dbReference type="EMBL" id="CP002772">
    <property type="protein sequence ID" value="AEG18549.1"/>
    <property type="molecule type" value="Genomic_DNA"/>
</dbReference>
<evidence type="ECO:0000313" key="11">
    <source>
        <dbReference type="Proteomes" id="UP000009231"/>
    </source>
</evidence>
<dbReference type="AlphaFoldDB" id="F6D8B5"/>
<keyword evidence="6 7" id="KW-0472">Membrane</keyword>
<evidence type="ECO:0000256" key="7">
    <source>
        <dbReference type="SAM" id="Phobius"/>
    </source>
</evidence>
<feature type="transmembrane region" description="Helical" evidence="7">
    <location>
        <begin position="119"/>
        <end position="139"/>
    </location>
</feature>
<feature type="transmembrane region" description="Helical" evidence="7">
    <location>
        <begin position="79"/>
        <end position="99"/>
    </location>
</feature>
<evidence type="ECO:0000256" key="1">
    <source>
        <dbReference type="ARBA" id="ARBA00004141"/>
    </source>
</evidence>
<dbReference type="eggNOG" id="arCOG01474">
    <property type="taxonomic scope" value="Archaea"/>
</dbReference>
<feature type="domain" description="Cation efflux protein cytoplasmic" evidence="9">
    <location>
        <begin position="212"/>
        <end position="289"/>
    </location>
</feature>
<dbReference type="PANTHER" id="PTHR43840">
    <property type="entry name" value="MITOCHONDRIAL METAL TRANSPORTER 1-RELATED"/>
    <property type="match status" value="1"/>
</dbReference>
<name>F6D8B5_METPW</name>
<dbReference type="NCBIfam" id="TIGR01297">
    <property type="entry name" value="CDF"/>
    <property type="match status" value="1"/>
</dbReference>
<proteinExistence type="inferred from homology"/>
<dbReference type="Pfam" id="PF16916">
    <property type="entry name" value="ZT_dimer"/>
    <property type="match status" value="1"/>
</dbReference>
<dbReference type="InterPro" id="IPR002524">
    <property type="entry name" value="Cation_efflux"/>
</dbReference>
<keyword evidence="4 7" id="KW-0812">Transmembrane</keyword>
<gene>
    <name evidence="10" type="ordered locus">MSWAN_1535</name>
</gene>
<dbReference type="GeneID" id="10669042"/>
<comment type="similarity">
    <text evidence="2">Belongs to the cation diffusion facilitator (CDF) transporter (TC 2.A.4) family.</text>
</comment>
<dbReference type="KEGG" id="mew:MSWAN_1535"/>
<dbReference type="FunFam" id="1.20.1510.10:FF:000006">
    <property type="entry name" value="Divalent cation efflux transporter"/>
    <property type="match status" value="1"/>
</dbReference>
<dbReference type="InterPro" id="IPR027470">
    <property type="entry name" value="Cation_efflux_CTD"/>
</dbReference>
<evidence type="ECO:0000256" key="2">
    <source>
        <dbReference type="ARBA" id="ARBA00008114"/>
    </source>
</evidence>
<dbReference type="SUPFAM" id="SSF161111">
    <property type="entry name" value="Cation efflux protein transmembrane domain-like"/>
    <property type="match status" value="1"/>
</dbReference>
<dbReference type="InterPro" id="IPR027469">
    <property type="entry name" value="Cation_efflux_TMD_sf"/>
</dbReference>
<evidence type="ECO:0000256" key="5">
    <source>
        <dbReference type="ARBA" id="ARBA00022989"/>
    </source>
</evidence>
<dbReference type="Gene3D" id="1.20.1510.10">
    <property type="entry name" value="Cation efflux protein transmembrane domain"/>
    <property type="match status" value="1"/>
</dbReference>
<evidence type="ECO:0000313" key="10">
    <source>
        <dbReference type="EMBL" id="AEG18549.1"/>
    </source>
</evidence>
<dbReference type="Pfam" id="PF01545">
    <property type="entry name" value="Cation_efflux"/>
    <property type="match status" value="1"/>
</dbReference>
<dbReference type="HOGENOM" id="CLU_013430_3_6_2"/>
<dbReference type="Proteomes" id="UP000009231">
    <property type="component" value="Chromosome"/>
</dbReference>
<keyword evidence="3" id="KW-0813">Transport</keyword>
<sequence>MDRKEREKTGKKAVSVAISGNIILTILNFAVGTLSGSVALVAESSHTLSDVLTSIITAIGFRIGMIPPDSDHPFGHGRAEPLTGLVIVVFLVIIAFEILSEVYRKLTAGGVLTPPDMTAALMAIVGIGANLAMTTYMMCAGNKINSPAIVADAQHQKVDIFSCSAILIGVIGSRMGIPVLDPIVAIFISIMVLKTAFDIGNKNINSLMGTLPSKEILVDIKTAALSVEGVFGIHKVRINYVGPYASLDLHVEVMDNLTLKEAHKIAHNVEKKVIERVEDIAMVTVHVCPKGESFCVESLNKPIPKK</sequence>
<comment type="subcellular location">
    <subcellularLocation>
        <location evidence="1">Membrane</location>
        <topology evidence="1">Multi-pass membrane protein</topology>
    </subcellularLocation>
</comment>
<dbReference type="InterPro" id="IPR058533">
    <property type="entry name" value="Cation_efflux_TM"/>
</dbReference>
<organism evidence="10 11">
    <name type="scientific">Methanobacterium paludis (strain DSM 25820 / JCM 18151 / SWAN1)</name>
    <dbReference type="NCBI Taxonomy" id="868131"/>
    <lineage>
        <taxon>Archaea</taxon>
        <taxon>Methanobacteriati</taxon>
        <taxon>Methanobacteriota</taxon>
        <taxon>Methanomada group</taxon>
        <taxon>Methanobacteria</taxon>
        <taxon>Methanobacteriales</taxon>
        <taxon>Methanobacteriaceae</taxon>
        <taxon>Methanobacterium</taxon>
    </lineage>
</organism>
<evidence type="ECO:0000256" key="4">
    <source>
        <dbReference type="ARBA" id="ARBA00022692"/>
    </source>
</evidence>
<dbReference type="STRING" id="868131.MSWAN_1535"/>
<evidence type="ECO:0000259" key="9">
    <source>
        <dbReference type="Pfam" id="PF16916"/>
    </source>
</evidence>
<evidence type="ECO:0000259" key="8">
    <source>
        <dbReference type="Pfam" id="PF01545"/>
    </source>
</evidence>
<dbReference type="Gene3D" id="3.30.70.1350">
    <property type="entry name" value="Cation efflux protein, cytoplasmic domain"/>
    <property type="match status" value="1"/>
</dbReference>
<accession>F6D8B5</accession>
<dbReference type="OrthoDB" id="8907at2157"/>
<evidence type="ECO:0000256" key="3">
    <source>
        <dbReference type="ARBA" id="ARBA00022448"/>
    </source>
</evidence>
<dbReference type="RefSeq" id="WP_013826048.1">
    <property type="nucleotide sequence ID" value="NC_015574.1"/>
</dbReference>